<dbReference type="Proteomes" id="UP001152747">
    <property type="component" value="Unassembled WGS sequence"/>
</dbReference>
<name>A0A9P1MWL4_9PELO</name>
<evidence type="ECO:0000313" key="3">
    <source>
        <dbReference type="EMBL" id="CAI5438609.1"/>
    </source>
</evidence>
<dbReference type="Gene3D" id="3.90.640.90">
    <property type="entry name" value="Anti-proliferative protein, N-terminal domain"/>
    <property type="match status" value="1"/>
</dbReference>
<keyword evidence="4" id="KW-1185">Reference proteome</keyword>
<dbReference type="AlphaFoldDB" id="A0A9P1MWL4"/>
<feature type="domain" description="Anti-proliferative protein" evidence="2">
    <location>
        <begin position="1"/>
        <end position="38"/>
    </location>
</feature>
<dbReference type="OrthoDB" id="19928at2759"/>
<dbReference type="InterPro" id="IPR036054">
    <property type="entry name" value="BTG-like_sf"/>
</dbReference>
<reference evidence="3" key="1">
    <citation type="submission" date="2022-11" db="EMBL/GenBank/DDBJ databases">
        <authorList>
            <person name="Kikuchi T."/>
        </authorList>
    </citation>
    <scope>NUCLEOTIDE SEQUENCE</scope>
    <source>
        <strain evidence="3">PS1010</strain>
    </source>
</reference>
<dbReference type="Pfam" id="PF07742">
    <property type="entry name" value="BTG"/>
    <property type="match status" value="1"/>
</dbReference>
<dbReference type="SUPFAM" id="SSF160696">
    <property type="entry name" value="BTG domain-like"/>
    <property type="match status" value="1"/>
</dbReference>
<evidence type="ECO:0000256" key="1">
    <source>
        <dbReference type="ARBA" id="ARBA00007989"/>
    </source>
</evidence>
<organism evidence="3 4">
    <name type="scientific">Caenorhabditis angaria</name>
    <dbReference type="NCBI Taxonomy" id="860376"/>
    <lineage>
        <taxon>Eukaryota</taxon>
        <taxon>Metazoa</taxon>
        <taxon>Ecdysozoa</taxon>
        <taxon>Nematoda</taxon>
        <taxon>Chromadorea</taxon>
        <taxon>Rhabditida</taxon>
        <taxon>Rhabditina</taxon>
        <taxon>Rhabditomorpha</taxon>
        <taxon>Rhabditoidea</taxon>
        <taxon>Rhabditidae</taxon>
        <taxon>Peloderinae</taxon>
        <taxon>Caenorhabditis</taxon>
    </lineage>
</organism>
<evidence type="ECO:0000313" key="4">
    <source>
        <dbReference type="Proteomes" id="UP001152747"/>
    </source>
</evidence>
<accession>A0A9P1MWL4</accession>
<dbReference type="EMBL" id="CANHGI010000001">
    <property type="protein sequence ID" value="CAI5438609.1"/>
    <property type="molecule type" value="Genomic_DNA"/>
</dbReference>
<dbReference type="InterPro" id="IPR002087">
    <property type="entry name" value="Anti_prolifrtn"/>
</dbReference>
<gene>
    <name evidence="3" type="ORF">CAMP_LOCUS1246</name>
</gene>
<comment type="similarity">
    <text evidence="1">Belongs to the BTG family.</text>
</comment>
<sequence length="114" mass="13126">MFTEIEETVRFLSSFMYGKIPRSRVKSFCSHLTNLLSEILIDKKCLDRYDLIVFADGRSDDAIVQAARRAYVHLEELQECMNNGLIMEIMTGRVRALTPFSAQMIYPKTNAIDL</sequence>
<protein>
    <recommendedName>
        <fullName evidence="2">Anti-proliferative protein domain-containing protein</fullName>
    </recommendedName>
</protein>
<proteinExistence type="inferred from homology"/>
<evidence type="ECO:0000259" key="2">
    <source>
        <dbReference type="Pfam" id="PF07742"/>
    </source>
</evidence>
<comment type="caution">
    <text evidence="3">The sequence shown here is derived from an EMBL/GenBank/DDBJ whole genome shotgun (WGS) entry which is preliminary data.</text>
</comment>